<evidence type="ECO:0000313" key="2">
    <source>
        <dbReference type="EMBL" id="SVB53934.1"/>
    </source>
</evidence>
<dbReference type="Gene3D" id="1.25.40.10">
    <property type="entry name" value="Tetratricopeptide repeat domain"/>
    <property type="match status" value="1"/>
</dbReference>
<dbReference type="InterPro" id="IPR012336">
    <property type="entry name" value="Thioredoxin-like_fold"/>
</dbReference>
<sequence>MINLKIDAEKGEGIELAEKYNIRGFPTIVFTNNRGDEIDRIVGYKDPDQFFSELSRIKSGRNTLPTLLTDFQTNPNNFSTLFKLTKKYEAMGDPASATRMINAILKAGVDSSGTAKFFSILYQSREIQKPNGLLEYASNHPESGYLTTALQEAMYFIRRIGKNKQLEADVYVRLINSYEEENPGMLNSFSWRMSELKLYLDLALEKVTWAIEQTSDNKQKHMFIDTKAEILWKLNRIDEAILEIEKCTTFDPNNSYYKEQLEKFKGPINT</sequence>
<dbReference type="SUPFAM" id="SSF48452">
    <property type="entry name" value="TPR-like"/>
    <property type="match status" value="1"/>
</dbReference>
<dbReference type="Gene3D" id="3.40.30.10">
    <property type="entry name" value="Glutaredoxin"/>
    <property type="match status" value="1"/>
</dbReference>
<dbReference type="CDD" id="cd02947">
    <property type="entry name" value="TRX_family"/>
    <property type="match status" value="1"/>
</dbReference>
<organism evidence="2">
    <name type="scientific">marine metagenome</name>
    <dbReference type="NCBI Taxonomy" id="408172"/>
    <lineage>
        <taxon>unclassified sequences</taxon>
        <taxon>metagenomes</taxon>
        <taxon>ecological metagenomes</taxon>
    </lineage>
</organism>
<dbReference type="EMBL" id="UINC01046212">
    <property type="protein sequence ID" value="SVB53934.1"/>
    <property type="molecule type" value="Genomic_DNA"/>
</dbReference>
<feature type="domain" description="Thioredoxin-like fold" evidence="1">
    <location>
        <begin position="12"/>
        <end position="52"/>
    </location>
</feature>
<dbReference type="InterPro" id="IPR011990">
    <property type="entry name" value="TPR-like_helical_dom_sf"/>
</dbReference>
<dbReference type="SUPFAM" id="SSF52833">
    <property type="entry name" value="Thioredoxin-like"/>
    <property type="match status" value="1"/>
</dbReference>
<name>A0A382EUT4_9ZZZZ</name>
<dbReference type="InterPro" id="IPR036249">
    <property type="entry name" value="Thioredoxin-like_sf"/>
</dbReference>
<protein>
    <recommendedName>
        <fullName evidence="1">Thioredoxin-like fold domain-containing protein</fullName>
    </recommendedName>
</protein>
<evidence type="ECO:0000259" key="1">
    <source>
        <dbReference type="Pfam" id="PF13098"/>
    </source>
</evidence>
<reference evidence="2" key="1">
    <citation type="submission" date="2018-05" db="EMBL/GenBank/DDBJ databases">
        <authorList>
            <person name="Lanie J.A."/>
            <person name="Ng W.-L."/>
            <person name="Kazmierczak K.M."/>
            <person name="Andrzejewski T.M."/>
            <person name="Davidsen T.M."/>
            <person name="Wayne K.J."/>
            <person name="Tettelin H."/>
            <person name="Glass J.I."/>
            <person name="Rusch D."/>
            <person name="Podicherti R."/>
            <person name="Tsui H.-C.T."/>
            <person name="Winkler M.E."/>
        </authorList>
    </citation>
    <scope>NUCLEOTIDE SEQUENCE</scope>
</reference>
<proteinExistence type="predicted"/>
<dbReference type="Pfam" id="PF13098">
    <property type="entry name" value="Thioredoxin_2"/>
    <property type="match status" value="1"/>
</dbReference>
<gene>
    <name evidence="2" type="ORF">METZ01_LOCUS206788</name>
</gene>
<accession>A0A382EUT4</accession>
<dbReference type="AlphaFoldDB" id="A0A382EUT4"/>